<feature type="transmembrane region" description="Helical" evidence="1">
    <location>
        <begin position="6"/>
        <end position="26"/>
    </location>
</feature>
<evidence type="ECO:0000256" key="1">
    <source>
        <dbReference type="SAM" id="Phobius"/>
    </source>
</evidence>
<organism evidence="2 3">
    <name type="scientific">Streptomyces cinnamoneus</name>
    <name type="common">Streptoverticillium cinnamoneum</name>
    <dbReference type="NCBI Taxonomy" id="53446"/>
    <lineage>
        <taxon>Bacteria</taxon>
        <taxon>Bacillati</taxon>
        <taxon>Actinomycetota</taxon>
        <taxon>Actinomycetes</taxon>
        <taxon>Kitasatosporales</taxon>
        <taxon>Streptomycetaceae</taxon>
        <taxon>Streptomyces</taxon>
        <taxon>Streptomyces cinnamoneus group</taxon>
    </lineage>
</organism>
<dbReference type="AlphaFoldDB" id="A0A918WCM4"/>
<keyword evidence="1" id="KW-1133">Transmembrane helix</keyword>
<proteinExistence type="predicted"/>
<feature type="transmembrane region" description="Helical" evidence="1">
    <location>
        <begin position="93"/>
        <end position="118"/>
    </location>
</feature>
<evidence type="ECO:0008006" key="4">
    <source>
        <dbReference type="Google" id="ProtNLM"/>
    </source>
</evidence>
<keyword evidence="1" id="KW-0812">Transmembrane</keyword>
<dbReference type="InterPro" id="IPR052173">
    <property type="entry name" value="Beta-lactam_resp_regulator"/>
</dbReference>
<reference evidence="2" key="1">
    <citation type="journal article" date="2014" name="Int. J. Syst. Evol. Microbiol.">
        <title>Complete genome sequence of Corynebacterium casei LMG S-19264T (=DSM 44701T), isolated from a smear-ripened cheese.</title>
        <authorList>
            <consortium name="US DOE Joint Genome Institute (JGI-PGF)"/>
            <person name="Walter F."/>
            <person name="Albersmeier A."/>
            <person name="Kalinowski J."/>
            <person name="Ruckert C."/>
        </authorList>
    </citation>
    <scope>NUCLEOTIDE SEQUENCE</scope>
    <source>
        <strain evidence="2">JCM 4633</strain>
    </source>
</reference>
<accession>A0A918WCM4</accession>
<dbReference type="RefSeq" id="WP_190108176.1">
    <property type="nucleotide sequence ID" value="NZ_BMVB01000002.1"/>
</dbReference>
<comment type="caution">
    <text evidence="2">The sequence shown here is derived from an EMBL/GenBank/DDBJ whole genome shotgun (WGS) entry which is preliminary data.</text>
</comment>
<dbReference type="EMBL" id="BMVB01000002">
    <property type="protein sequence ID" value="GHC36812.1"/>
    <property type="molecule type" value="Genomic_DNA"/>
</dbReference>
<keyword evidence="1" id="KW-0472">Membrane</keyword>
<reference evidence="2" key="2">
    <citation type="submission" date="2020-09" db="EMBL/GenBank/DDBJ databases">
        <authorList>
            <person name="Sun Q."/>
            <person name="Ohkuma M."/>
        </authorList>
    </citation>
    <scope>NUCLEOTIDE SEQUENCE</scope>
    <source>
        <strain evidence="2">JCM 4633</strain>
    </source>
</reference>
<evidence type="ECO:0000313" key="2">
    <source>
        <dbReference type="EMBL" id="GHC36812.1"/>
    </source>
</evidence>
<dbReference type="PANTHER" id="PTHR34978:SF3">
    <property type="entry name" value="SLR0241 PROTEIN"/>
    <property type="match status" value="1"/>
</dbReference>
<gene>
    <name evidence="2" type="ORF">GCM10010507_07600</name>
</gene>
<evidence type="ECO:0000313" key="3">
    <source>
        <dbReference type="Proteomes" id="UP000646244"/>
    </source>
</evidence>
<sequence>MSWLGYPQVMLAWWCPLVAVGTWHLLSRVSARLPARERFVLAVALAVTPLLAMAVPYLPHSPLRDALPWRAPMAWGISNGITDVDGRHVLSAIAAQLMLAASAVPLASMAVSFVAGAIQVARTGRTVSLLAPQQCGDIWIVHGEGQASQSLASTVGLVRPRIILSSGVAASPEASAIIEHERAHAQARHPLWIFLATCALRSWWWIPGRRAVLAEVRLTAELWADQSAREADGAAAVAKALCAQIEAKAQPARHDVVTPGAGTGFLDPGIELTHRARALAAPPRVMPAWQAWSVRAATAAVVGVLAVLL</sequence>
<dbReference type="PANTHER" id="PTHR34978">
    <property type="entry name" value="POSSIBLE SENSOR-TRANSDUCER PROTEIN BLAR"/>
    <property type="match status" value="1"/>
</dbReference>
<protein>
    <recommendedName>
        <fullName evidence="4">Peptidase M48 domain-containing protein</fullName>
    </recommendedName>
</protein>
<name>A0A918WCM4_STRCJ</name>
<feature type="transmembrane region" description="Helical" evidence="1">
    <location>
        <begin position="38"/>
        <end position="58"/>
    </location>
</feature>
<dbReference type="Proteomes" id="UP000646244">
    <property type="component" value="Unassembled WGS sequence"/>
</dbReference>